<protein>
    <submittedName>
        <fullName evidence="1">P18</fullName>
    </submittedName>
</protein>
<dbReference type="InterPro" id="IPR007773">
    <property type="entry name" value="AcMNPV_P18"/>
</dbReference>
<dbReference type="Proteomes" id="UP000501969">
    <property type="component" value="Segment"/>
</dbReference>
<sequence>MMKRLNLYLGPPPKNLANDKCDDCDVIYFEGIIESLTNSSCDKWSCFVEMKKEEALLMKKAYTDLMEHSSGNFYKYHALLDALLMYKTCVDLIDDSAWAANVLNSCETFVTYMFKLFTLRSRIFVIIPPEVNYQEDNLSALLNHLSQQSIISLEHFS</sequence>
<dbReference type="EMBL" id="MH124167">
    <property type="protein sequence ID" value="AXU41533.1"/>
    <property type="molecule type" value="Genomic_DNA"/>
</dbReference>
<evidence type="ECO:0000313" key="1">
    <source>
        <dbReference type="EMBL" id="AXU41533.1"/>
    </source>
</evidence>
<accession>A0A346TPM3</accession>
<name>A0A346TPM3_9ABAC</name>
<reference evidence="1 2" key="1">
    <citation type="submission" date="2018-03" db="EMBL/GenBank/DDBJ databases">
        <title>Complete genome sequence of a second alphabaculovirus from the true armyworm, Mythimna unipuncta.</title>
        <authorList>
            <person name="Harrison R.L."/>
            <person name="Mowery J.D."/>
            <person name="Bauchan G.R."/>
            <person name="Theilmann D.A."/>
            <person name="Erlandson M.A."/>
        </authorList>
    </citation>
    <scope>NUCLEOTIDE SEQUENCE [LARGE SCALE GENOMIC DNA]</scope>
    <source>
        <strain evidence="1 2">KY310</strain>
    </source>
</reference>
<dbReference type="Pfam" id="PF05081">
    <property type="entry name" value="AcMNPV_P18"/>
    <property type="match status" value="1"/>
</dbReference>
<evidence type="ECO:0000313" key="2">
    <source>
        <dbReference type="Proteomes" id="UP000501969"/>
    </source>
</evidence>
<dbReference type="KEGG" id="vg:80534040"/>
<proteinExistence type="predicted"/>
<dbReference type="GeneID" id="80534040"/>
<keyword evidence="2" id="KW-1185">Reference proteome</keyword>
<dbReference type="RefSeq" id="YP_010796545.1">
    <property type="nucleotide sequence ID" value="NC_076031.1"/>
</dbReference>
<organism evidence="1 2">
    <name type="scientific">Mythimna unipuncta nucleopolyhedrovirus</name>
    <dbReference type="NCBI Taxonomy" id="447897"/>
    <lineage>
        <taxon>Viruses</taxon>
        <taxon>Viruses incertae sedis</taxon>
        <taxon>Naldaviricetes</taxon>
        <taxon>Lefavirales</taxon>
        <taxon>Baculoviridae</taxon>
        <taxon>Alphabaculovirus</taxon>
    </lineage>
</organism>